<reference evidence="2" key="1">
    <citation type="journal article" date="2020" name="Stud. Mycol.">
        <title>101 Dothideomycetes genomes: a test case for predicting lifestyles and emergence of pathogens.</title>
        <authorList>
            <person name="Haridas S."/>
            <person name="Albert R."/>
            <person name="Binder M."/>
            <person name="Bloem J."/>
            <person name="Labutti K."/>
            <person name="Salamov A."/>
            <person name="Andreopoulos B."/>
            <person name="Baker S."/>
            <person name="Barry K."/>
            <person name="Bills G."/>
            <person name="Bluhm B."/>
            <person name="Cannon C."/>
            <person name="Castanera R."/>
            <person name="Culley D."/>
            <person name="Daum C."/>
            <person name="Ezra D."/>
            <person name="Gonzalez J."/>
            <person name="Henrissat B."/>
            <person name="Kuo A."/>
            <person name="Liang C."/>
            <person name="Lipzen A."/>
            <person name="Lutzoni F."/>
            <person name="Magnuson J."/>
            <person name="Mondo S."/>
            <person name="Nolan M."/>
            <person name="Ohm R."/>
            <person name="Pangilinan J."/>
            <person name="Park H.-J."/>
            <person name="Ramirez L."/>
            <person name="Alfaro M."/>
            <person name="Sun H."/>
            <person name="Tritt A."/>
            <person name="Yoshinaga Y."/>
            <person name="Zwiers L.-H."/>
            <person name="Turgeon B."/>
            <person name="Goodwin S."/>
            <person name="Spatafora J."/>
            <person name="Crous P."/>
            <person name="Grigoriev I."/>
        </authorList>
    </citation>
    <scope>NUCLEOTIDE SEQUENCE</scope>
    <source>
        <strain evidence="2">CBS 175.79</strain>
    </source>
</reference>
<dbReference type="Pfam" id="PF06985">
    <property type="entry name" value="HET"/>
    <property type="match status" value="1"/>
</dbReference>
<accession>A0A6A5XQ61</accession>
<keyword evidence="3" id="KW-1185">Reference proteome</keyword>
<protein>
    <submittedName>
        <fullName evidence="2">HET-domain-containing protein</fullName>
    </submittedName>
</protein>
<sequence>MLLNKRYIPPPKSNATCQLCQDLHIPVQGTGKDHYGSLGIRLQDLPIAAKNGCVICDFLWASVTELCAPLKGFPPLPEEEVFGIRLCSVKRDGPLIINVLTEYAHCLDLEMYVRQGPLSSWPLVGPARDVSTSGSSEECVSLAMRWIDECLSQHGACAKETNPVLPSRVLDVTNGKDPRLRITGNQERGKYLALSHCWGGKGHFKTELSSLQKRIQGIPFAEIPKTFQDAITICRLLGVDSLWIDSLCIIQDSANDWAEQAAQMSSIYANAFVTISADGAANSSEGFLANKLRNIKVHRLSITGSHSGKEELCIRRKGSSGRDSFSHHAWAGPQCSPLASRGWVLQESVLSPRILHFTTEELTWECSTTSQCECQCSPHAFEAEEPLRISIDNLPFHQRWHMLVDEYTDRQLTYWTDRLPAISGIAQSMQKSTDSEYWAGLWSDSFPYCLLWRFLDRHKDITGTTCTNKRVQPYHAPTWSWASITGRVSLPWRFPKVVQPQSLEIKCKPATSDRFGSLQSGELIMDGFLVEIAIKERDDREFLGAKYHCFSKIAVENESLSAKLVPDVDGEEDEIILDDRHWALAVTEDYDGMIALRASSYRMGAYERIGILDIEKPRQWVDIALKQRIVIV</sequence>
<gene>
    <name evidence="2" type="ORF">BU24DRAFT_493508</name>
</gene>
<evidence type="ECO:0000259" key="1">
    <source>
        <dbReference type="Pfam" id="PF06985"/>
    </source>
</evidence>
<dbReference type="RefSeq" id="XP_033383368.1">
    <property type="nucleotide sequence ID" value="XM_033533971.1"/>
</dbReference>
<dbReference type="PANTHER" id="PTHR33112">
    <property type="entry name" value="DOMAIN PROTEIN, PUTATIVE-RELATED"/>
    <property type="match status" value="1"/>
</dbReference>
<name>A0A6A5XQ61_9PLEO</name>
<dbReference type="InterPro" id="IPR010730">
    <property type="entry name" value="HET"/>
</dbReference>
<dbReference type="GeneID" id="54291368"/>
<dbReference type="OrthoDB" id="3486565at2759"/>
<dbReference type="AlphaFoldDB" id="A0A6A5XQ61"/>
<dbReference type="EMBL" id="ML978070">
    <property type="protein sequence ID" value="KAF2015029.1"/>
    <property type="molecule type" value="Genomic_DNA"/>
</dbReference>
<dbReference type="PANTHER" id="PTHR33112:SF15">
    <property type="entry name" value="HETEROKARYON INCOMPATIBILITY DOMAIN-CONTAINING PROTEIN"/>
    <property type="match status" value="1"/>
</dbReference>
<evidence type="ECO:0000313" key="3">
    <source>
        <dbReference type="Proteomes" id="UP000799778"/>
    </source>
</evidence>
<dbReference type="Proteomes" id="UP000799778">
    <property type="component" value="Unassembled WGS sequence"/>
</dbReference>
<organism evidence="2 3">
    <name type="scientific">Aaosphaeria arxii CBS 175.79</name>
    <dbReference type="NCBI Taxonomy" id="1450172"/>
    <lineage>
        <taxon>Eukaryota</taxon>
        <taxon>Fungi</taxon>
        <taxon>Dikarya</taxon>
        <taxon>Ascomycota</taxon>
        <taxon>Pezizomycotina</taxon>
        <taxon>Dothideomycetes</taxon>
        <taxon>Pleosporomycetidae</taxon>
        <taxon>Pleosporales</taxon>
        <taxon>Pleosporales incertae sedis</taxon>
        <taxon>Aaosphaeria</taxon>
    </lineage>
</organism>
<evidence type="ECO:0000313" key="2">
    <source>
        <dbReference type="EMBL" id="KAF2015029.1"/>
    </source>
</evidence>
<feature type="domain" description="Heterokaryon incompatibility" evidence="1">
    <location>
        <begin position="191"/>
        <end position="347"/>
    </location>
</feature>
<proteinExistence type="predicted"/>